<protein>
    <submittedName>
        <fullName evidence="1">Uncharacterized protein</fullName>
    </submittedName>
</protein>
<dbReference type="GeneID" id="84229191"/>
<reference evidence="1" key="1">
    <citation type="submission" date="2023-08" db="EMBL/GenBank/DDBJ databases">
        <title>Methanolobus mangrovi sp. nov. and Methanolobus sediminis sp. nov, two novel methylotrophic methanogens isolated from mangrove sediments in China.</title>
        <authorList>
            <person name="Zhou J."/>
        </authorList>
    </citation>
    <scope>NUCLEOTIDE SEQUENCE</scope>
    <source>
        <strain evidence="1">FTZ2</strain>
    </source>
</reference>
<dbReference type="RefSeq" id="WP_309309030.1">
    <property type="nucleotide sequence ID" value="NZ_CP133594.1"/>
</dbReference>
<sequence>MSRPKFSKDFRTYGDWLKAKSRDTRYAKEIIRKHQMFPDKSLSQLRKLRMNDYDLSKAPWKALSSQQKRERNLSLEILRSLRKGESLTQVLKKRGLRTDFALKNLGNNLQKSNGKWVVNKTDSLEVEMLIYSKGGVKTIVTASSKDRSLIAKYFNDVQRALKDPDKPILKKYKNLKIIDAEGKEHHFETDLEKLYEIRDAQEEPEFLEIYPN</sequence>
<evidence type="ECO:0000313" key="1">
    <source>
        <dbReference type="EMBL" id="WMW22916.1"/>
    </source>
</evidence>
<organism evidence="1 2">
    <name type="scientific">Methanolobus mangrovi</name>
    <dbReference type="NCBI Taxonomy" id="3072977"/>
    <lineage>
        <taxon>Archaea</taxon>
        <taxon>Methanobacteriati</taxon>
        <taxon>Methanobacteriota</taxon>
        <taxon>Stenosarchaea group</taxon>
        <taxon>Methanomicrobia</taxon>
        <taxon>Methanosarcinales</taxon>
        <taxon>Methanosarcinaceae</taxon>
        <taxon>Methanolobus</taxon>
    </lineage>
</organism>
<name>A0AA51UJM6_9EURY</name>
<dbReference type="KEGG" id="mmav:RE476_03580"/>
<proteinExistence type="predicted"/>
<evidence type="ECO:0000313" key="2">
    <source>
        <dbReference type="Proteomes" id="UP001183006"/>
    </source>
</evidence>
<keyword evidence="2" id="KW-1185">Reference proteome</keyword>
<accession>A0AA51UJM6</accession>
<gene>
    <name evidence="1" type="ORF">RE476_03580</name>
</gene>
<dbReference type="EMBL" id="CP133594">
    <property type="protein sequence ID" value="WMW22916.1"/>
    <property type="molecule type" value="Genomic_DNA"/>
</dbReference>
<dbReference type="AlphaFoldDB" id="A0AA51UJM6"/>
<dbReference type="Proteomes" id="UP001183006">
    <property type="component" value="Chromosome"/>
</dbReference>